<keyword evidence="2" id="KW-1185">Reference proteome</keyword>
<accession>A0ABV2AJU9</accession>
<evidence type="ECO:0000313" key="1">
    <source>
        <dbReference type="EMBL" id="MES1919933.1"/>
    </source>
</evidence>
<proteinExistence type="predicted"/>
<evidence type="ECO:0000313" key="2">
    <source>
        <dbReference type="Proteomes" id="UP001439008"/>
    </source>
</evidence>
<protein>
    <submittedName>
        <fullName evidence="1">Uncharacterized protein</fullName>
    </submittedName>
</protein>
<dbReference type="EMBL" id="JBDODL010000447">
    <property type="protein sequence ID" value="MES1919933.1"/>
    <property type="molecule type" value="Genomic_DNA"/>
</dbReference>
<name>A0ABV2AJU9_9EUKA</name>
<sequence>ITPVNSFGEKNEPQSVDVSGIISLIFVKISNEEEFEYCSPTDPFFAITLIYSEEIVKLRVAECLLEAQILKIKEVSSSNTFRRIKVDILKNHKNECIRFPIKTFMPI</sequence>
<dbReference type="Proteomes" id="UP001439008">
    <property type="component" value="Unassembled WGS sequence"/>
</dbReference>
<gene>
    <name evidence="1" type="ORF">MHBO_001677</name>
</gene>
<organism evidence="1 2">
    <name type="scientific">Bonamia ostreae</name>
    <dbReference type="NCBI Taxonomy" id="126728"/>
    <lineage>
        <taxon>Eukaryota</taxon>
        <taxon>Sar</taxon>
        <taxon>Rhizaria</taxon>
        <taxon>Endomyxa</taxon>
        <taxon>Ascetosporea</taxon>
        <taxon>Haplosporida</taxon>
        <taxon>Bonamia</taxon>
    </lineage>
</organism>
<comment type="caution">
    <text evidence="1">The sequence shown here is derived from an EMBL/GenBank/DDBJ whole genome shotgun (WGS) entry which is preliminary data.</text>
</comment>
<reference evidence="1 2" key="1">
    <citation type="journal article" date="2024" name="BMC Biol.">
        <title>Comparative genomics of Ascetosporea gives new insight into the evolutionary basis for animal parasitism in Rhizaria.</title>
        <authorList>
            <person name="Hiltunen Thoren M."/>
            <person name="Onut-Brannstrom I."/>
            <person name="Alfjorden A."/>
            <person name="Peckova H."/>
            <person name="Swords F."/>
            <person name="Hooper C."/>
            <person name="Holzer A.S."/>
            <person name="Bass D."/>
            <person name="Burki F."/>
        </authorList>
    </citation>
    <scope>NUCLEOTIDE SEQUENCE [LARGE SCALE GENOMIC DNA]</scope>
    <source>
        <strain evidence="1">20-A016</strain>
    </source>
</reference>
<feature type="non-terminal residue" evidence="1">
    <location>
        <position position="1"/>
    </location>
</feature>